<organism evidence="4 5">
    <name type="scientific">Pseudonocardia yuanmonensis</name>
    <dbReference type="NCBI Taxonomy" id="1095914"/>
    <lineage>
        <taxon>Bacteria</taxon>
        <taxon>Bacillati</taxon>
        <taxon>Actinomycetota</taxon>
        <taxon>Actinomycetes</taxon>
        <taxon>Pseudonocardiales</taxon>
        <taxon>Pseudonocardiaceae</taxon>
        <taxon>Pseudonocardia</taxon>
    </lineage>
</organism>
<accession>A0ABP8XHV8</accession>
<evidence type="ECO:0000313" key="5">
    <source>
        <dbReference type="Proteomes" id="UP001500325"/>
    </source>
</evidence>
<feature type="domain" description="MEDS" evidence="3">
    <location>
        <begin position="14"/>
        <end position="157"/>
    </location>
</feature>
<sequence length="313" mass="32974">MRTGPAAGTGSYHHEAALHGDDDEFLAVAVPFVREGLAAGEPTWIALAERDAGLLRRALPRSAGARWLAMDRQYPTPAAAIRTYHEQFTEALGAGAPQVRVIGNVPHPGHGTRWAGWARYEAAINHAFATLPVWSLCCYDTRITPRPVLDGVLRTHPHLAAPDGTRAANPAVVDPEAVLVEGMRTPPPAEPGPPGLVLHEPSPAAARHALLAFAARLDRDELEDLVLAVSEVVDNAWVHGAPPVRVALWTGERTVVTVTDAGAGPSDPYAGLLPAKGSATAGLGLWMAHQLGREVSLHRGPGGFTVRIAAGPS</sequence>
<evidence type="ECO:0000259" key="2">
    <source>
        <dbReference type="Pfam" id="PF13581"/>
    </source>
</evidence>
<keyword evidence="1" id="KW-0723">Serine/threonine-protein kinase</keyword>
<evidence type="ECO:0000256" key="1">
    <source>
        <dbReference type="ARBA" id="ARBA00022527"/>
    </source>
</evidence>
<dbReference type="NCBIfam" id="NF041045">
    <property type="entry name" value="RsbA_anti_sig"/>
    <property type="match status" value="1"/>
</dbReference>
<reference evidence="5" key="1">
    <citation type="journal article" date="2019" name="Int. J. Syst. Evol. Microbiol.">
        <title>The Global Catalogue of Microorganisms (GCM) 10K type strain sequencing project: providing services to taxonomists for standard genome sequencing and annotation.</title>
        <authorList>
            <consortium name="The Broad Institute Genomics Platform"/>
            <consortium name="The Broad Institute Genome Sequencing Center for Infectious Disease"/>
            <person name="Wu L."/>
            <person name="Ma J."/>
        </authorList>
    </citation>
    <scope>NUCLEOTIDE SEQUENCE [LARGE SCALE GENOMIC DNA]</scope>
    <source>
        <strain evidence="5">JCM 18055</strain>
    </source>
</reference>
<keyword evidence="5" id="KW-1185">Reference proteome</keyword>
<dbReference type="GO" id="GO:0016301">
    <property type="term" value="F:kinase activity"/>
    <property type="evidence" value="ECO:0007669"/>
    <property type="project" value="UniProtKB-KW"/>
</dbReference>
<keyword evidence="4" id="KW-0808">Transferase</keyword>
<evidence type="ECO:0000313" key="4">
    <source>
        <dbReference type="EMBL" id="GAA4706536.1"/>
    </source>
</evidence>
<dbReference type="PANTHER" id="PTHR35526">
    <property type="entry name" value="ANTI-SIGMA-F FACTOR RSBW-RELATED"/>
    <property type="match status" value="1"/>
</dbReference>
<dbReference type="InterPro" id="IPR025847">
    <property type="entry name" value="MEDS_domain"/>
</dbReference>
<feature type="domain" description="Histidine kinase/HSP90-like ATPase" evidence="2">
    <location>
        <begin position="204"/>
        <end position="308"/>
    </location>
</feature>
<dbReference type="InterPro" id="IPR050267">
    <property type="entry name" value="Anti-sigma-factor_SerPK"/>
</dbReference>
<comment type="caution">
    <text evidence="4">The sequence shown here is derived from an EMBL/GenBank/DDBJ whole genome shotgun (WGS) entry which is preliminary data.</text>
</comment>
<dbReference type="InterPro" id="IPR036890">
    <property type="entry name" value="HATPase_C_sf"/>
</dbReference>
<keyword evidence="4" id="KW-0418">Kinase</keyword>
<dbReference type="RefSeq" id="WP_345383544.1">
    <property type="nucleotide sequence ID" value="NZ_BAABIC010000022.1"/>
</dbReference>
<dbReference type="Pfam" id="PF13581">
    <property type="entry name" value="HATPase_c_2"/>
    <property type="match status" value="1"/>
</dbReference>
<dbReference type="Pfam" id="PF14417">
    <property type="entry name" value="MEDS"/>
    <property type="match status" value="1"/>
</dbReference>
<protein>
    <submittedName>
        <fullName evidence="4">Sensor histidine kinase</fullName>
    </submittedName>
</protein>
<name>A0ABP8XHV8_9PSEU</name>
<dbReference type="SUPFAM" id="SSF55874">
    <property type="entry name" value="ATPase domain of HSP90 chaperone/DNA topoisomerase II/histidine kinase"/>
    <property type="match status" value="1"/>
</dbReference>
<dbReference type="PANTHER" id="PTHR35526:SF3">
    <property type="entry name" value="ANTI-SIGMA-F FACTOR RSBW"/>
    <property type="match status" value="1"/>
</dbReference>
<evidence type="ECO:0000259" key="3">
    <source>
        <dbReference type="Pfam" id="PF14417"/>
    </source>
</evidence>
<dbReference type="EMBL" id="BAABIC010000022">
    <property type="protein sequence ID" value="GAA4706536.1"/>
    <property type="molecule type" value="Genomic_DNA"/>
</dbReference>
<gene>
    <name evidence="4" type="ORF">GCM10023215_53760</name>
</gene>
<dbReference type="InterPro" id="IPR003594">
    <property type="entry name" value="HATPase_dom"/>
</dbReference>
<dbReference type="CDD" id="cd16936">
    <property type="entry name" value="HATPase_RsbW-like"/>
    <property type="match status" value="1"/>
</dbReference>
<proteinExistence type="predicted"/>
<dbReference type="InterPro" id="IPR047718">
    <property type="entry name" value="RsbA-like_anti_sig"/>
</dbReference>
<dbReference type="Gene3D" id="3.30.565.10">
    <property type="entry name" value="Histidine kinase-like ATPase, C-terminal domain"/>
    <property type="match status" value="1"/>
</dbReference>
<dbReference type="Proteomes" id="UP001500325">
    <property type="component" value="Unassembled WGS sequence"/>
</dbReference>